<dbReference type="Proteomes" id="UP001064262">
    <property type="component" value="Unassembled WGS sequence"/>
</dbReference>
<name>A0A9J6PM63_9GAMM</name>
<dbReference type="RefSeq" id="WP_176428136.1">
    <property type="nucleotide sequence ID" value="NZ_JAODIL010000082.1"/>
</dbReference>
<keyword evidence="2" id="KW-1185">Reference proteome</keyword>
<dbReference type="AlphaFoldDB" id="A0A9J6PM63"/>
<sequence>MSTPTLLSLPDVVARLSVTRDVYYKTLRHIPGFPKPLKFGKSIRFREDQLAQFIKNATE</sequence>
<reference evidence="1" key="1">
    <citation type="submission" date="2022-09" db="EMBL/GenBank/DDBJ databases">
        <title>Winslowiella arboricola sp. nov., isolated from bleeding cankers on broadleaf hosts.</title>
        <authorList>
            <person name="Brady C."/>
            <person name="Kaur S."/>
            <person name="Crampton B."/>
            <person name="Maddock D."/>
            <person name="Arnold D."/>
            <person name="Denman S."/>
        </authorList>
    </citation>
    <scope>NUCLEOTIDE SEQUENCE</scope>
    <source>
        <strain evidence="1">BAC 15a-03b</strain>
    </source>
</reference>
<comment type="caution">
    <text evidence="1">The sequence shown here is derived from an EMBL/GenBank/DDBJ whole genome shotgun (WGS) entry which is preliminary data.</text>
</comment>
<evidence type="ECO:0000313" key="1">
    <source>
        <dbReference type="EMBL" id="MCU5779409.1"/>
    </source>
</evidence>
<evidence type="ECO:0000313" key="2">
    <source>
        <dbReference type="Proteomes" id="UP001064262"/>
    </source>
</evidence>
<accession>A0A9J6PM63</accession>
<dbReference type="EMBL" id="JAODIM010000043">
    <property type="protein sequence ID" value="MCU5779409.1"/>
    <property type="molecule type" value="Genomic_DNA"/>
</dbReference>
<organism evidence="1 2">
    <name type="scientific">Winslowiella arboricola</name>
    <dbReference type="NCBI Taxonomy" id="2978220"/>
    <lineage>
        <taxon>Bacteria</taxon>
        <taxon>Pseudomonadati</taxon>
        <taxon>Pseudomonadota</taxon>
        <taxon>Gammaproteobacteria</taxon>
        <taxon>Enterobacterales</taxon>
        <taxon>Erwiniaceae</taxon>
        <taxon>Winslowiella</taxon>
    </lineage>
</organism>
<protein>
    <submittedName>
        <fullName evidence="1">Uncharacterized protein</fullName>
    </submittedName>
</protein>
<gene>
    <name evidence="1" type="ORF">N5923_18155</name>
</gene>
<proteinExistence type="predicted"/>